<dbReference type="EMBL" id="RCMK01000559">
    <property type="protein sequence ID" value="KAG2921957.1"/>
    <property type="molecule type" value="Genomic_DNA"/>
</dbReference>
<evidence type="ECO:0000313" key="2">
    <source>
        <dbReference type="Proteomes" id="UP000736787"/>
    </source>
</evidence>
<reference evidence="1" key="1">
    <citation type="submission" date="2018-10" db="EMBL/GenBank/DDBJ databases">
        <title>Effector identification in a new, highly contiguous assembly of the strawberry crown rot pathogen Phytophthora cactorum.</title>
        <authorList>
            <person name="Armitage A.D."/>
            <person name="Nellist C.F."/>
            <person name="Bates H."/>
            <person name="Vickerstaff R.J."/>
            <person name="Harrison R.J."/>
        </authorList>
    </citation>
    <scope>NUCLEOTIDE SEQUENCE</scope>
    <source>
        <strain evidence="1">4040</strain>
    </source>
</reference>
<evidence type="ECO:0000313" key="1">
    <source>
        <dbReference type="EMBL" id="KAG2921957.1"/>
    </source>
</evidence>
<accession>A0A8T1KAT7</accession>
<name>A0A8T1KAT7_9STRA</name>
<dbReference type="AlphaFoldDB" id="A0A8T1KAT7"/>
<protein>
    <submittedName>
        <fullName evidence="1">Uncharacterized protein</fullName>
    </submittedName>
</protein>
<gene>
    <name evidence="1" type="ORF">PC117_g16093</name>
</gene>
<comment type="caution">
    <text evidence="1">The sequence shown here is derived from an EMBL/GenBank/DDBJ whole genome shotgun (WGS) entry which is preliminary data.</text>
</comment>
<proteinExistence type="predicted"/>
<organism evidence="1 2">
    <name type="scientific">Phytophthora cactorum</name>
    <dbReference type="NCBI Taxonomy" id="29920"/>
    <lineage>
        <taxon>Eukaryota</taxon>
        <taxon>Sar</taxon>
        <taxon>Stramenopiles</taxon>
        <taxon>Oomycota</taxon>
        <taxon>Peronosporomycetes</taxon>
        <taxon>Peronosporales</taxon>
        <taxon>Peronosporaceae</taxon>
        <taxon>Phytophthora</taxon>
    </lineage>
</organism>
<sequence length="102" mass="11894">MKGFHCVQNTPAATPQLANDKAWMPKLVCHLRLQERPHHKKAYQLVLLTMGVAREYLHVRLVYHHILDVIECQHRLPHHLLGRHACLDGAHLQLPDLRRLEP</sequence>
<dbReference type="Proteomes" id="UP000736787">
    <property type="component" value="Unassembled WGS sequence"/>
</dbReference>